<evidence type="ECO:0000313" key="8">
    <source>
        <dbReference type="Proteomes" id="UP000093902"/>
    </source>
</evidence>
<dbReference type="STRING" id="43304.GCA_001403655_02587"/>
<dbReference type="PANTHER" id="PTHR43765:SF2">
    <property type="entry name" value="2-DEHYDROPANTOATE 2-REDUCTASE"/>
    <property type="match status" value="1"/>
</dbReference>
<dbReference type="InterPro" id="IPR036291">
    <property type="entry name" value="NAD(P)-bd_dom_sf"/>
</dbReference>
<dbReference type="Proteomes" id="UP000093902">
    <property type="component" value="Unassembled WGS sequence"/>
</dbReference>
<dbReference type="Gene3D" id="1.10.1040.10">
    <property type="entry name" value="N-(1-d-carboxylethyl)-l-norvaline Dehydrogenase, domain 2"/>
    <property type="match status" value="1"/>
</dbReference>
<feature type="domain" description="Ketopantoate reductase N-terminal" evidence="5">
    <location>
        <begin position="8"/>
        <end position="144"/>
    </location>
</feature>
<proteinExistence type="inferred from homology"/>
<dbReference type="Gene3D" id="3.40.50.720">
    <property type="entry name" value="NAD(P)-binding Rossmann-like Domain"/>
    <property type="match status" value="1"/>
</dbReference>
<organism evidence="7 8">
    <name type="scientific">Mycolicibacterium peregrinum</name>
    <name type="common">Mycobacterium peregrinum</name>
    <dbReference type="NCBI Taxonomy" id="43304"/>
    <lineage>
        <taxon>Bacteria</taxon>
        <taxon>Bacillati</taxon>
        <taxon>Actinomycetota</taxon>
        <taxon>Actinomycetes</taxon>
        <taxon>Mycobacteriales</taxon>
        <taxon>Mycobacteriaceae</taxon>
        <taxon>Mycolicibacterium</taxon>
    </lineage>
</organism>
<dbReference type="Pfam" id="PF02558">
    <property type="entry name" value="ApbA"/>
    <property type="match status" value="1"/>
</dbReference>
<dbReference type="InterPro" id="IPR050838">
    <property type="entry name" value="Ketopantoate_reductase"/>
</dbReference>
<evidence type="ECO:0000256" key="1">
    <source>
        <dbReference type="ARBA" id="ARBA00007870"/>
    </source>
</evidence>
<comment type="similarity">
    <text evidence="1">Belongs to the ketopantoate reductase family.</text>
</comment>
<dbReference type="InterPro" id="IPR013332">
    <property type="entry name" value="KPR_N"/>
</dbReference>
<evidence type="ECO:0000259" key="5">
    <source>
        <dbReference type="Pfam" id="PF02558"/>
    </source>
</evidence>
<dbReference type="GO" id="GO:0005737">
    <property type="term" value="C:cytoplasm"/>
    <property type="evidence" value="ECO:0007669"/>
    <property type="project" value="TreeGrafter"/>
</dbReference>
<dbReference type="InterPro" id="IPR008927">
    <property type="entry name" value="6-PGluconate_DH-like_C_sf"/>
</dbReference>
<evidence type="ECO:0000256" key="2">
    <source>
        <dbReference type="ARBA" id="ARBA00022857"/>
    </source>
</evidence>
<dbReference type="SUPFAM" id="SSF48179">
    <property type="entry name" value="6-phosphogluconate dehydrogenase C-terminal domain-like"/>
    <property type="match status" value="1"/>
</dbReference>
<evidence type="ECO:0000313" key="7">
    <source>
        <dbReference type="EMBL" id="OBB33076.1"/>
    </source>
</evidence>
<dbReference type="GO" id="GO:0050661">
    <property type="term" value="F:NADP binding"/>
    <property type="evidence" value="ECO:0007669"/>
    <property type="project" value="TreeGrafter"/>
</dbReference>
<reference evidence="8" key="1">
    <citation type="submission" date="2016-06" db="EMBL/GenBank/DDBJ databases">
        <authorList>
            <person name="Sutton G."/>
            <person name="Brinkac L."/>
            <person name="Sanka R."/>
            <person name="Adams M."/>
            <person name="Lau E."/>
            <person name="Mehaffy C."/>
            <person name="Tameris M."/>
            <person name="Hatherill M."/>
            <person name="Hanekom W."/>
            <person name="Mahomed H."/>
            <person name="Mcshane H."/>
        </authorList>
    </citation>
    <scope>NUCLEOTIDE SEQUENCE [LARGE SCALE GENOMIC DNA]</scope>
    <source>
        <strain evidence="8">852002-51209_SCH5440388</strain>
    </source>
</reference>
<dbReference type="SUPFAM" id="SSF51735">
    <property type="entry name" value="NAD(P)-binding Rossmann-fold domains"/>
    <property type="match status" value="1"/>
</dbReference>
<name>A0A1A0REZ1_MYCPR</name>
<feature type="region of interest" description="Disordered" evidence="4">
    <location>
        <begin position="323"/>
        <end position="349"/>
    </location>
</feature>
<comment type="caution">
    <text evidence="7">The sequence shown here is derived from an EMBL/GenBank/DDBJ whole genome shotgun (WGS) entry which is preliminary data.</text>
</comment>
<evidence type="ECO:0000259" key="6">
    <source>
        <dbReference type="Pfam" id="PF08546"/>
    </source>
</evidence>
<gene>
    <name evidence="7" type="ORF">A5792_11685</name>
</gene>
<feature type="domain" description="Ketopantoate reductase C-terminal" evidence="6">
    <location>
        <begin position="185"/>
        <end position="299"/>
    </location>
</feature>
<dbReference type="PANTHER" id="PTHR43765">
    <property type="entry name" value="2-DEHYDROPANTOATE 2-REDUCTASE-RELATED"/>
    <property type="match status" value="1"/>
</dbReference>
<keyword evidence="2" id="KW-0521">NADP</keyword>
<sequence>MTTSRPLVVYGVGAIGGVIAARLRLAGFAVTAVARGEHLSAIRARGLTLVTQAGTDAVALPAAPSARDVDWSADPVVILAVKSHQTALALDDLSAHAPPETPVFTAQNGVANEPAALRSFANVYGVTVMLPAAHLDPGVVIQQSHPVAGILDLGRYPTGHDEPAEQVAATLRASGFSSSVRDDVMAWKHRKLIANLGNGVIAAYRPGPDADELVARARTEAERVLTAAGIPFVTAEQDALRRGDLLQGSVNDDYLSSTWQSVARGHTQVETDWFNGEVVLQARLHGLQAPVNELIQRVTAEHARVGRPVRSLDATAALKKLGPATNPRRTHEFEELRASQPRSTRPAGV</sequence>
<evidence type="ECO:0000256" key="3">
    <source>
        <dbReference type="ARBA" id="ARBA00023002"/>
    </source>
</evidence>
<dbReference type="OrthoDB" id="9796561at2"/>
<keyword evidence="3" id="KW-0560">Oxidoreductase</keyword>
<evidence type="ECO:0000256" key="4">
    <source>
        <dbReference type="SAM" id="MobiDB-lite"/>
    </source>
</evidence>
<dbReference type="RefSeq" id="WP_064929775.1">
    <property type="nucleotide sequence ID" value="NZ_LZSO01000009.1"/>
</dbReference>
<dbReference type="EMBL" id="LZSO01000009">
    <property type="protein sequence ID" value="OBB33076.1"/>
    <property type="molecule type" value="Genomic_DNA"/>
</dbReference>
<dbReference type="InterPro" id="IPR013752">
    <property type="entry name" value="KPA_reductase"/>
</dbReference>
<dbReference type="Pfam" id="PF08546">
    <property type="entry name" value="ApbA_C"/>
    <property type="match status" value="1"/>
</dbReference>
<dbReference type="GO" id="GO:0008677">
    <property type="term" value="F:2-dehydropantoate 2-reductase activity"/>
    <property type="evidence" value="ECO:0007669"/>
    <property type="project" value="TreeGrafter"/>
</dbReference>
<accession>A0A1A0REZ1</accession>
<dbReference type="AlphaFoldDB" id="A0A1A0REZ1"/>
<dbReference type="InterPro" id="IPR013328">
    <property type="entry name" value="6PGD_dom2"/>
</dbReference>
<protein>
    <submittedName>
        <fullName evidence="7">2-dehydropantoate 2-reductase</fullName>
    </submittedName>
</protein>